<evidence type="ECO:0000256" key="2">
    <source>
        <dbReference type="ARBA" id="ARBA00005722"/>
    </source>
</evidence>
<dbReference type="Proteomes" id="UP000586067">
    <property type="component" value="Unassembled WGS sequence"/>
</dbReference>
<accession>A0A847R6H2</accession>
<keyword evidence="3" id="KW-0732">Signal</keyword>
<dbReference type="AlphaFoldDB" id="A0A847R6H2"/>
<dbReference type="SUPFAM" id="SSF56935">
    <property type="entry name" value="Porins"/>
    <property type="match status" value="1"/>
</dbReference>
<evidence type="ECO:0000256" key="3">
    <source>
        <dbReference type="ARBA" id="ARBA00022729"/>
    </source>
</evidence>
<evidence type="ECO:0000256" key="1">
    <source>
        <dbReference type="ARBA" id="ARBA00004442"/>
    </source>
</evidence>
<dbReference type="RefSeq" id="WP_168822539.1">
    <property type="nucleotide sequence ID" value="NZ_CP073013.1"/>
</dbReference>
<comment type="similarity">
    <text evidence="2">Belongs to the MipA/OmpV family.</text>
</comment>
<reference evidence="6 7" key="1">
    <citation type="submission" date="2020-04" db="EMBL/GenBank/DDBJ databases">
        <title>Marinomonas sp. M1K-6 isolated from the deep seawater of the Mariana Trench.</title>
        <authorList>
            <person name="Li Y."/>
        </authorList>
    </citation>
    <scope>NUCLEOTIDE SEQUENCE [LARGE SCALE GENOMIC DNA]</scope>
    <source>
        <strain evidence="6 7">M1K-6</strain>
    </source>
</reference>
<keyword evidence="7" id="KW-1185">Reference proteome</keyword>
<dbReference type="PANTHER" id="PTHR38776:SF1">
    <property type="entry name" value="MLTA-INTERACTING PROTEIN-RELATED"/>
    <property type="match status" value="1"/>
</dbReference>
<gene>
    <name evidence="6" type="ORF">HGG82_02610</name>
</gene>
<dbReference type="Pfam" id="PF06629">
    <property type="entry name" value="MipA"/>
    <property type="match status" value="1"/>
</dbReference>
<keyword evidence="4" id="KW-0472">Membrane</keyword>
<evidence type="ECO:0000256" key="4">
    <source>
        <dbReference type="ARBA" id="ARBA00023136"/>
    </source>
</evidence>
<sequence>MDIIQKIILVSITLTPLIAHADGDLGVIGAMSQSIYKDVDSRSAFLPNINYQGEHFFIGLPETGYRFLPKKSVQNAAIGLSYDSSSFDPDDSDDINIQQLDDRDASIMAFASYKYGPVTTKLAQDISGEHDGYYAQISAGYPIPMGHWKIIPTISYRYMNSKMSNHLFGISPAESNRTGGSITAHDADAISFVRYGVRGMYSLSQNISLMLGVVHTKYDDDVLKSAIVEDNASTSVLAGVFVSF</sequence>
<evidence type="ECO:0000256" key="5">
    <source>
        <dbReference type="ARBA" id="ARBA00023237"/>
    </source>
</evidence>
<comment type="subcellular location">
    <subcellularLocation>
        <location evidence="1">Cell outer membrane</location>
    </subcellularLocation>
</comment>
<organism evidence="6 7">
    <name type="scientific">Marinomonas profundi</name>
    <dbReference type="NCBI Taxonomy" id="2726122"/>
    <lineage>
        <taxon>Bacteria</taxon>
        <taxon>Pseudomonadati</taxon>
        <taxon>Pseudomonadota</taxon>
        <taxon>Gammaproteobacteria</taxon>
        <taxon>Oceanospirillales</taxon>
        <taxon>Oceanospirillaceae</taxon>
        <taxon>Marinomonas</taxon>
    </lineage>
</organism>
<dbReference type="InterPro" id="IPR010583">
    <property type="entry name" value="MipA"/>
</dbReference>
<evidence type="ECO:0000313" key="6">
    <source>
        <dbReference type="EMBL" id="NLQ16514.1"/>
    </source>
</evidence>
<dbReference type="PANTHER" id="PTHR38776">
    <property type="entry name" value="MLTA-INTERACTING PROTEIN-RELATED"/>
    <property type="match status" value="1"/>
</dbReference>
<evidence type="ECO:0000313" key="7">
    <source>
        <dbReference type="Proteomes" id="UP000586067"/>
    </source>
</evidence>
<dbReference type="GO" id="GO:0009279">
    <property type="term" value="C:cell outer membrane"/>
    <property type="evidence" value="ECO:0007669"/>
    <property type="project" value="UniProtKB-SubCell"/>
</dbReference>
<protein>
    <submittedName>
        <fullName evidence="6">MipA/OmpV family protein</fullName>
    </submittedName>
</protein>
<proteinExistence type="inferred from homology"/>
<comment type="caution">
    <text evidence="6">The sequence shown here is derived from an EMBL/GenBank/DDBJ whole genome shotgun (WGS) entry which is preliminary data.</text>
</comment>
<keyword evidence="5" id="KW-0998">Cell outer membrane</keyword>
<name>A0A847R6H2_9GAMM</name>
<dbReference type="EMBL" id="JABAEK010000002">
    <property type="protein sequence ID" value="NLQ16514.1"/>
    <property type="molecule type" value="Genomic_DNA"/>
</dbReference>